<gene>
    <name evidence="1" type="ORF">L6452_37199</name>
</gene>
<organism evidence="1 2">
    <name type="scientific">Arctium lappa</name>
    <name type="common">Greater burdock</name>
    <name type="synonym">Lappa major</name>
    <dbReference type="NCBI Taxonomy" id="4217"/>
    <lineage>
        <taxon>Eukaryota</taxon>
        <taxon>Viridiplantae</taxon>
        <taxon>Streptophyta</taxon>
        <taxon>Embryophyta</taxon>
        <taxon>Tracheophyta</taxon>
        <taxon>Spermatophyta</taxon>
        <taxon>Magnoliopsida</taxon>
        <taxon>eudicotyledons</taxon>
        <taxon>Gunneridae</taxon>
        <taxon>Pentapetalae</taxon>
        <taxon>asterids</taxon>
        <taxon>campanulids</taxon>
        <taxon>Asterales</taxon>
        <taxon>Asteraceae</taxon>
        <taxon>Carduoideae</taxon>
        <taxon>Cardueae</taxon>
        <taxon>Arctiinae</taxon>
        <taxon>Arctium</taxon>
    </lineage>
</organism>
<dbReference type="Proteomes" id="UP001055879">
    <property type="component" value="Linkage Group LG14"/>
</dbReference>
<reference evidence="2" key="1">
    <citation type="journal article" date="2022" name="Mol. Ecol. Resour.">
        <title>The genomes of chicory, endive, great burdock and yacon provide insights into Asteraceae palaeo-polyploidization history and plant inulin production.</title>
        <authorList>
            <person name="Fan W."/>
            <person name="Wang S."/>
            <person name="Wang H."/>
            <person name="Wang A."/>
            <person name="Jiang F."/>
            <person name="Liu H."/>
            <person name="Zhao H."/>
            <person name="Xu D."/>
            <person name="Zhang Y."/>
        </authorList>
    </citation>
    <scope>NUCLEOTIDE SEQUENCE [LARGE SCALE GENOMIC DNA]</scope>
    <source>
        <strain evidence="2">cv. Niubang</strain>
    </source>
</reference>
<evidence type="ECO:0000313" key="2">
    <source>
        <dbReference type="Proteomes" id="UP001055879"/>
    </source>
</evidence>
<protein>
    <submittedName>
        <fullName evidence="1">Uncharacterized protein</fullName>
    </submittedName>
</protein>
<reference evidence="1 2" key="2">
    <citation type="journal article" date="2022" name="Mol. Ecol. Resour.">
        <title>The genomes of chicory, endive, great burdock and yacon provide insights into Asteraceae paleo-polyploidization history and plant inulin production.</title>
        <authorList>
            <person name="Fan W."/>
            <person name="Wang S."/>
            <person name="Wang H."/>
            <person name="Wang A."/>
            <person name="Jiang F."/>
            <person name="Liu H."/>
            <person name="Zhao H."/>
            <person name="Xu D."/>
            <person name="Zhang Y."/>
        </authorList>
    </citation>
    <scope>NUCLEOTIDE SEQUENCE [LARGE SCALE GENOMIC DNA]</scope>
    <source>
        <strain evidence="2">cv. Niubang</strain>
    </source>
</reference>
<dbReference type="EMBL" id="CM042060">
    <property type="protein sequence ID" value="KAI3677925.1"/>
    <property type="molecule type" value="Genomic_DNA"/>
</dbReference>
<name>A0ACB8Y3C5_ARCLA</name>
<comment type="caution">
    <text evidence="1">The sequence shown here is derived from an EMBL/GenBank/DDBJ whole genome shotgun (WGS) entry which is preliminary data.</text>
</comment>
<sequence length="116" mass="12412">MATITGVINGCISSSTPSSSSFDKLKKFQKKKTTISGGADPYKTLRIHPGASESEVKKAFRQLALKYHPDVCKGSDCGIQFQQIANPDASCHSSGGDGSCRSPAPAHSWCRFQVTF</sequence>
<accession>A0ACB8Y3C5</accession>
<proteinExistence type="predicted"/>
<keyword evidence="2" id="KW-1185">Reference proteome</keyword>
<evidence type="ECO:0000313" key="1">
    <source>
        <dbReference type="EMBL" id="KAI3677925.1"/>
    </source>
</evidence>